<dbReference type="InterPro" id="IPR041147">
    <property type="entry name" value="GH38_C"/>
</dbReference>
<keyword evidence="5 10" id="KW-0378">Hydrolase</keyword>
<dbReference type="InterPro" id="IPR000602">
    <property type="entry name" value="Glyco_hydro_38_N"/>
</dbReference>
<dbReference type="AlphaFoldDB" id="A0A511KQF6"/>
<dbReference type="FunFam" id="3.20.110.10:FF:000002">
    <property type="entry name" value="alpha-mannosidase 2C1 isoform X1"/>
    <property type="match status" value="1"/>
</dbReference>
<comment type="caution">
    <text evidence="10">The sequence shown here is derived from an EMBL/GenBank/DDBJ whole genome shotgun (WGS) entry which is preliminary data.</text>
</comment>
<evidence type="ECO:0000259" key="9">
    <source>
        <dbReference type="SMART" id="SM00872"/>
    </source>
</evidence>
<comment type="function">
    <text evidence="7">Degrades free oligosaccharides in the vacuole.</text>
</comment>
<name>A0A511KQF6_RHOTO</name>
<gene>
    <name evidence="10" type="ORF">Rt10032_c23g6635</name>
</gene>
<dbReference type="FunFam" id="2.70.98.30:FF:000001">
    <property type="entry name" value="alpha-mannosidase 2C1 isoform X2"/>
    <property type="match status" value="1"/>
</dbReference>
<dbReference type="Pfam" id="PF22907">
    <property type="entry name" value="Ams1-like_1st"/>
    <property type="match status" value="1"/>
</dbReference>
<evidence type="ECO:0000256" key="6">
    <source>
        <dbReference type="ARBA" id="ARBA00023295"/>
    </source>
</evidence>
<keyword evidence="4" id="KW-0479">Metal-binding</keyword>
<dbReference type="Gene3D" id="2.70.98.30">
    <property type="entry name" value="Golgi alpha-mannosidase II, domain 4"/>
    <property type="match status" value="1"/>
</dbReference>
<dbReference type="GO" id="GO:0006013">
    <property type="term" value="P:mannose metabolic process"/>
    <property type="evidence" value="ECO:0007669"/>
    <property type="project" value="InterPro"/>
</dbReference>
<dbReference type="InterPro" id="IPR028995">
    <property type="entry name" value="Glyco_hydro_57/38_cen_sf"/>
</dbReference>
<sequence length="1162" mass="129859">MAMHGPPPPSSYPIFNNDGPRAQHFRGLTLRRLDQFESSNYPNITSVLFQHRTDDPQHVQLEVWHSPGREKTPFKEAIRKKFVKAEKGMMLGPSWTNHWFRVTITPPSSWLTSSSTPERIQLEFDPSCEAMIFDTEGCPLQGITGGFGIDRRVEWLVPRDKWKTGLKIYIEVSNNAMFGNGSTETNAPPDMNRYYRLNSADLVVPRMDAWRLLWDFRVIKGLARSLPDRSPLGAKCLEVGNAIMNVFSPSDLSTFSTCRALAAELFGGDEWICEGGEGKVYERDREGVTSWAIGNCHIDTAWLWPFSVTRQKTARSWSTQLDLIARYPEHRFVASQAQQFKWLEQDYPLLFQKVREGVQEGKFIPIGGMWVESDQLLPSGESLARQFLYGQRYFHSRFGQYCKTWWLPDSFGYNSASPQIARLAGLEFFFTQKLSWSQFNEFPNTSFRWQGQDNTQMVVHMCPQNTYTAQASVDDVLNTWRNHKSLQSHPTGLMTFGNGDGGGGPLAPMLENLRRCRAVANNAELGGGEIPKVHMGVGVDEFYADLVRRTEGAEKLPVWVGELYLELHRGTATSHGSIKRHNRKAEVLLHDLEFAATLATVFNAQVRSDKAYAYPKDEIDRLWEDTLLCQFHDVLPGSAIGMVYEDAETIYADVREKGSALLDAALSALLPGSVSLASNLSSSFDLDSSLVAIDTLALGARRELVKVPLAAARALDEAAVQRSADGEAYVLFESSKAGETILEDPVGTEEVVLRANELISRARSVGDGFVLATPKLQVTLTKDGRISSILDKELERELILVGKTAGFVIFQDHPLNWDAWDVDAFHLETRKEVNASSIKVIEDGPLRSSVLATYHYGKSVIKASRECLLTSRVSLTKPFAQATISLDAAAPSTKADALSLVRFDVQVDWHQRHEFLKWELPLAITPTGDVATFENQFGLCQRPTHRNTTWQRAQFEVCGHRYADLSEFGYGVALVNDCKYGHACENSTLRLSLLRAATIPDAEQDQGQHRFSFAVYLHRGTFAESDVPDVARAFNYPLHIRRLPAKSAKGAKEGPFFLTGARNVILDTIKRGEDDHFGASAKGECETVVLRMYEAYGGAGKVKLVAKLPEGRKVVKAEIVDLLERPVDSLEVLPTDSSPSAHLIDIPRLRAFQILTVRLTLA</sequence>
<evidence type="ECO:0000256" key="5">
    <source>
        <dbReference type="ARBA" id="ARBA00022801"/>
    </source>
</evidence>
<dbReference type="InterPro" id="IPR015341">
    <property type="entry name" value="Glyco_hydro_38_cen"/>
</dbReference>
<dbReference type="InterPro" id="IPR011330">
    <property type="entry name" value="Glyco_hydro/deAcase_b/a-brl"/>
</dbReference>
<dbReference type="GO" id="GO:0009313">
    <property type="term" value="P:oligosaccharide catabolic process"/>
    <property type="evidence" value="ECO:0007669"/>
    <property type="project" value="TreeGrafter"/>
</dbReference>
<dbReference type="InterPro" id="IPR011682">
    <property type="entry name" value="Glyco_hydro_38_C"/>
</dbReference>
<dbReference type="SUPFAM" id="SSF88713">
    <property type="entry name" value="Glycoside hydrolase/deacetylase"/>
    <property type="match status" value="1"/>
</dbReference>
<dbReference type="PANTHER" id="PTHR46017">
    <property type="entry name" value="ALPHA-MANNOSIDASE 2C1"/>
    <property type="match status" value="1"/>
</dbReference>
<dbReference type="EMBL" id="BJWK01000023">
    <property type="protein sequence ID" value="GEM12618.1"/>
    <property type="molecule type" value="Genomic_DNA"/>
</dbReference>
<organism evidence="10 11">
    <name type="scientific">Rhodotorula toruloides</name>
    <name type="common">Yeast</name>
    <name type="synonym">Rhodosporidium toruloides</name>
    <dbReference type="NCBI Taxonomy" id="5286"/>
    <lineage>
        <taxon>Eukaryota</taxon>
        <taxon>Fungi</taxon>
        <taxon>Dikarya</taxon>
        <taxon>Basidiomycota</taxon>
        <taxon>Pucciniomycotina</taxon>
        <taxon>Microbotryomycetes</taxon>
        <taxon>Sporidiobolales</taxon>
        <taxon>Sporidiobolaceae</taxon>
        <taxon>Rhodotorula</taxon>
    </lineage>
</organism>
<protein>
    <recommendedName>
        <fullName evidence="8">Alpha-mannosidase</fullName>
        <ecNumber evidence="3">3.2.1.24</ecNumber>
    </recommendedName>
</protein>
<dbReference type="SUPFAM" id="SSF74650">
    <property type="entry name" value="Galactose mutarotase-like"/>
    <property type="match status" value="1"/>
</dbReference>
<comment type="catalytic activity">
    <reaction evidence="1">
        <text>Hydrolysis of terminal, non-reducing alpha-D-mannose residues in alpha-D-mannosides.</text>
        <dbReference type="EC" id="3.2.1.24"/>
    </reaction>
</comment>
<evidence type="ECO:0000256" key="2">
    <source>
        <dbReference type="ARBA" id="ARBA00009792"/>
    </source>
</evidence>
<dbReference type="Pfam" id="PF17677">
    <property type="entry name" value="Glyco_hydro38C2"/>
    <property type="match status" value="1"/>
</dbReference>
<dbReference type="FunFam" id="1.20.1270.50:FF:000004">
    <property type="entry name" value="alpha-mannosidase 2C1 isoform X1"/>
    <property type="match status" value="1"/>
</dbReference>
<proteinExistence type="inferred from homology"/>
<evidence type="ECO:0000313" key="11">
    <source>
        <dbReference type="Proteomes" id="UP000321518"/>
    </source>
</evidence>
<evidence type="ECO:0000256" key="4">
    <source>
        <dbReference type="ARBA" id="ARBA00022723"/>
    </source>
</evidence>
<evidence type="ECO:0000256" key="3">
    <source>
        <dbReference type="ARBA" id="ARBA00012752"/>
    </source>
</evidence>
<dbReference type="InterPro" id="IPR011013">
    <property type="entry name" value="Gal_mutarotase_sf_dom"/>
</dbReference>
<dbReference type="OrthoDB" id="10261055at2759"/>
<dbReference type="Proteomes" id="UP000321518">
    <property type="component" value="Unassembled WGS sequence"/>
</dbReference>
<dbReference type="InterPro" id="IPR054723">
    <property type="entry name" value="Ams1-like_N"/>
</dbReference>
<accession>A0A511KQF6</accession>
<dbReference type="Pfam" id="PF01074">
    <property type="entry name" value="Glyco_hydro_38N"/>
    <property type="match status" value="1"/>
</dbReference>
<keyword evidence="6" id="KW-0326">Glycosidase</keyword>
<dbReference type="InterPro" id="IPR027291">
    <property type="entry name" value="Glyco_hydro_38_N_sf"/>
</dbReference>
<dbReference type="SUPFAM" id="SSF88688">
    <property type="entry name" value="Families 57/38 glycoside transferase middle domain"/>
    <property type="match status" value="1"/>
</dbReference>
<dbReference type="Gene3D" id="3.20.110.10">
    <property type="entry name" value="Glycoside hydrolase 38, N terminal domain"/>
    <property type="match status" value="1"/>
</dbReference>
<dbReference type="GO" id="GO:0030246">
    <property type="term" value="F:carbohydrate binding"/>
    <property type="evidence" value="ECO:0007669"/>
    <property type="project" value="InterPro"/>
</dbReference>
<dbReference type="Gene3D" id="1.20.1270.50">
    <property type="entry name" value="Glycoside hydrolase family 38, central domain"/>
    <property type="match status" value="1"/>
</dbReference>
<dbReference type="Pfam" id="PF09261">
    <property type="entry name" value="Alpha-mann_mid"/>
    <property type="match status" value="1"/>
</dbReference>
<feature type="domain" description="Glycoside hydrolase family 38 central" evidence="9">
    <location>
        <begin position="566"/>
        <end position="651"/>
    </location>
</feature>
<dbReference type="PANTHER" id="PTHR46017:SF1">
    <property type="entry name" value="ALPHA-MANNOSIDASE 2C1"/>
    <property type="match status" value="1"/>
</dbReference>
<evidence type="ECO:0000256" key="8">
    <source>
        <dbReference type="ARBA" id="ARBA00071615"/>
    </source>
</evidence>
<dbReference type="InterPro" id="IPR037094">
    <property type="entry name" value="Glyco_hydro_38_cen_sf"/>
</dbReference>
<evidence type="ECO:0000256" key="7">
    <source>
        <dbReference type="ARBA" id="ARBA00054985"/>
    </source>
</evidence>
<evidence type="ECO:0000256" key="1">
    <source>
        <dbReference type="ARBA" id="ARBA00000365"/>
    </source>
</evidence>
<dbReference type="SMART" id="SM00872">
    <property type="entry name" value="Alpha-mann_mid"/>
    <property type="match status" value="1"/>
</dbReference>
<dbReference type="EC" id="3.2.1.24" evidence="3"/>
<comment type="similarity">
    <text evidence="2">Belongs to the glycosyl hydrolase 38 family.</text>
</comment>
<dbReference type="GO" id="GO:0000329">
    <property type="term" value="C:fungal-type vacuole membrane"/>
    <property type="evidence" value="ECO:0007669"/>
    <property type="project" value="TreeGrafter"/>
</dbReference>
<dbReference type="Pfam" id="PF07748">
    <property type="entry name" value="Glyco_hydro_38C"/>
    <property type="match status" value="1"/>
</dbReference>
<dbReference type="GO" id="GO:0004559">
    <property type="term" value="F:alpha-mannosidase activity"/>
    <property type="evidence" value="ECO:0007669"/>
    <property type="project" value="UniProtKB-EC"/>
</dbReference>
<reference evidence="10 11" key="1">
    <citation type="submission" date="2019-07" db="EMBL/GenBank/DDBJ databases">
        <title>Rhodotorula toruloides NBRC10032 genome sequencing.</title>
        <authorList>
            <person name="Shida Y."/>
            <person name="Takaku H."/>
            <person name="Ogasawara W."/>
            <person name="Mori K."/>
        </authorList>
    </citation>
    <scope>NUCLEOTIDE SEQUENCE [LARGE SCALE GENOMIC DNA]</scope>
    <source>
        <strain evidence="10 11">NBRC10032</strain>
    </source>
</reference>
<evidence type="ECO:0000313" key="10">
    <source>
        <dbReference type="EMBL" id="GEM12618.1"/>
    </source>
</evidence>
<dbReference type="GO" id="GO:0046872">
    <property type="term" value="F:metal ion binding"/>
    <property type="evidence" value="ECO:0007669"/>
    <property type="project" value="UniProtKB-KW"/>
</dbReference>